<name>A0ABV2QAH4_9BURK</name>
<keyword evidence="5 7" id="KW-0472">Membrane</keyword>
<comment type="subcellular location">
    <subcellularLocation>
        <location evidence="1">Membrane</location>
        <topology evidence="1">Multi-pass membrane protein</topology>
    </subcellularLocation>
</comment>
<evidence type="ECO:0000313" key="11">
    <source>
        <dbReference type="Proteomes" id="UP001549320"/>
    </source>
</evidence>
<dbReference type="InterPro" id="IPR028250">
    <property type="entry name" value="DsbDN"/>
</dbReference>
<reference evidence="10 11" key="1">
    <citation type="submission" date="2024-06" db="EMBL/GenBank/DDBJ databases">
        <title>Sorghum-associated microbial communities from plants grown in Nebraska, USA.</title>
        <authorList>
            <person name="Schachtman D."/>
        </authorList>
    </citation>
    <scope>NUCLEOTIDE SEQUENCE [LARGE SCALE GENOMIC DNA]</scope>
    <source>
        <strain evidence="10 11">2709</strain>
    </source>
</reference>
<dbReference type="PANTHER" id="PTHR32234">
    <property type="entry name" value="THIOL:DISULFIDE INTERCHANGE PROTEIN DSBD"/>
    <property type="match status" value="1"/>
</dbReference>
<dbReference type="Pfam" id="PF11412">
    <property type="entry name" value="DsbD_N"/>
    <property type="match status" value="1"/>
</dbReference>
<feature type="transmembrane region" description="Helical" evidence="7">
    <location>
        <begin position="622"/>
        <end position="640"/>
    </location>
</feature>
<dbReference type="Pfam" id="PF13899">
    <property type="entry name" value="Thioredoxin_7"/>
    <property type="match status" value="1"/>
</dbReference>
<dbReference type="Gene3D" id="3.40.30.10">
    <property type="entry name" value="Glutaredoxin"/>
    <property type="match status" value="1"/>
</dbReference>
<dbReference type="EMBL" id="JBEPSH010000005">
    <property type="protein sequence ID" value="MET4577635.1"/>
    <property type="molecule type" value="Genomic_DNA"/>
</dbReference>
<feature type="transmembrane region" description="Helical" evidence="7">
    <location>
        <begin position="528"/>
        <end position="548"/>
    </location>
</feature>
<feature type="transmembrane region" description="Helical" evidence="7">
    <location>
        <begin position="494"/>
        <end position="522"/>
    </location>
</feature>
<dbReference type="CDD" id="cd02953">
    <property type="entry name" value="DsbDgamma"/>
    <property type="match status" value="1"/>
</dbReference>
<keyword evidence="4 7" id="KW-1133">Transmembrane helix</keyword>
<keyword evidence="2 7" id="KW-0812">Transmembrane</keyword>
<feature type="transmembrane region" description="Helical" evidence="7">
    <location>
        <begin position="452"/>
        <end position="473"/>
    </location>
</feature>
<dbReference type="Proteomes" id="UP001549320">
    <property type="component" value="Unassembled WGS sequence"/>
</dbReference>
<evidence type="ECO:0000256" key="7">
    <source>
        <dbReference type="SAM" id="Phobius"/>
    </source>
</evidence>
<keyword evidence="3" id="KW-0201">Cytochrome c-type biogenesis</keyword>
<feature type="transmembrane region" description="Helical" evidence="7">
    <location>
        <begin position="368"/>
        <end position="392"/>
    </location>
</feature>
<dbReference type="PROSITE" id="PS00194">
    <property type="entry name" value="THIOREDOXIN_1"/>
    <property type="match status" value="1"/>
</dbReference>
<evidence type="ECO:0000256" key="2">
    <source>
        <dbReference type="ARBA" id="ARBA00022692"/>
    </source>
</evidence>
<keyword evidence="6" id="KW-0676">Redox-active center</keyword>
<evidence type="ECO:0000313" key="10">
    <source>
        <dbReference type="EMBL" id="MET4577635.1"/>
    </source>
</evidence>
<dbReference type="SUPFAM" id="SSF52833">
    <property type="entry name" value="Thioredoxin-like"/>
    <property type="match status" value="1"/>
</dbReference>
<keyword evidence="11" id="KW-1185">Reference proteome</keyword>
<feature type="transmembrane region" description="Helical" evidence="7">
    <location>
        <begin position="590"/>
        <end position="610"/>
    </location>
</feature>
<proteinExistence type="predicted"/>
<dbReference type="Pfam" id="PF02683">
    <property type="entry name" value="DsbD_TM"/>
    <property type="match status" value="1"/>
</dbReference>
<feature type="domain" description="Cytochrome C biogenesis protein transmembrane" evidence="8">
    <location>
        <begin position="369"/>
        <end position="581"/>
    </location>
</feature>
<feature type="transmembrane region" description="Helical" evidence="7">
    <location>
        <begin position="413"/>
        <end position="432"/>
    </location>
</feature>
<evidence type="ECO:0000256" key="4">
    <source>
        <dbReference type="ARBA" id="ARBA00022989"/>
    </source>
</evidence>
<evidence type="ECO:0000256" key="5">
    <source>
        <dbReference type="ARBA" id="ARBA00023136"/>
    </source>
</evidence>
<evidence type="ECO:0000256" key="3">
    <source>
        <dbReference type="ARBA" id="ARBA00022748"/>
    </source>
</evidence>
<dbReference type="InterPro" id="IPR035671">
    <property type="entry name" value="DsbD_gamma"/>
</dbReference>
<feature type="transmembrane region" description="Helical" evidence="7">
    <location>
        <begin position="560"/>
        <end position="584"/>
    </location>
</feature>
<comment type="caution">
    <text evidence="10">The sequence shown here is derived from an EMBL/GenBank/DDBJ whole genome shotgun (WGS) entry which is preliminary data.</text>
</comment>
<sequence>MALPLPSFPMRTLSFFSGVLIAAFAMAGTLGVTPVAAQNNSLKSTASTEQVRAELMAYAPQGVPVGQTGALAGTGASVAAGQSTQEAPVWVGLQLTHAPHWHTYWKNSGDSGLPTELEWTLPPGVMAGDIAWPLPRKFPIGQLANYGYDGTVLLPVPLTITPEYKPSAFSNTLDVKLKASWLVCRQECIPQDAEFALQIPLRSSTALNGSAFEAAFKSQPQQVEGAHRIELRDGGKRLSVRVEGLPSALQGQVLEMFPETPQVLLTAATPATAGQAPTPSTWSQRWDGKVWTADFPLSPDRSESPSMMPLVLVSGGQGWRAEVPVEGPWPAVAQAATVSPALEAALKANADSQPTTAPPNTAVPAATFMLALVGALIGGLVLNLMPCVFPVLAIKVLGFAQHAQDKRAHRVSGLAYTAGVVLSFLALGALMLGLRAAGEQLGWGFQLQSPAVVAALAVLFTVIGLNLAGLFEFGSFLPSRVATMEAKHPAANSFLTGVLAVAVASPCTAPFMGASLGLAVGLPAMQALLVFGAIGLGMALPYLAASWLPAVARMLPKPGAWMIVFKQFMAFPMFGTVAWLLWVLGQQSGIDGAAALIALLVALAFLLWAVGLGGRTRWSMTALSALALVLLAGAIGPNVVKPMEEAPASASVSTGQRWQPWSHERVAQTLAAGQPVFVDFTAAWCVTCQYNKKTTLNNSDVLAAFDAAKVQTLRADWTRRDPVISAELQRLGRSGVPVYVLLAPGRDPVVLSEILSVADVKAALGRI</sequence>
<dbReference type="InterPro" id="IPR036249">
    <property type="entry name" value="Thioredoxin-like_sf"/>
</dbReference>
<evidence type="ECO:0000256" key="6">
    <source>
        <dbReference type="ARBA" id="ARBA00023284"/>
    </source>
</evidence>
<dbReference type="PANTHER" id="PTHR32234:SF3">
    <property type="entry name" value="SUPPRESSION OF COPPER SENSITIVITY PROTEIN"/>
    <property type="match status" value="1"/>
</dbReference>
<organism evidence="10 11">
    <name type="scientific">Ottowia thiooxydans</name>
    <dbReference type="NCBI Taxonomy" id="219182"/>
    <lineage>
        <taxon>Bacteria</taxon>
        <taxon>Pseudomonadati</taxon>
        <taxon>Pseudomonadota</taxon>
        <taxon>Betaproteobacteria</taxon>
        <taxon>Burkholderiales</taxon>
        <taxon>Comamonadaceae</taxon>
        <taxon>Ottowia</taxon>
    </lineage>
</organism>
<protein>
    <submittedName>
        <fullName evidence="10">Thiol:disulfide interchange protein/DsbC/DsbD-like thiol-disulfide interchange protein</fullName>
    </submittedName>
</protein>
<dbReference type="InterPro" id="IPR003834">
    <property type="entry name" value="Cyt_c_assmbl_TM_dom"/>
</dbReference>
<dbReference type="InterPro" id="IPR017937">
    <property type="entry name" value="Thioredoxin_CS"/>
</dbReference>
<feature type="domain" description="Thiol:disulfide interchange protein DsbD N-terminal" evidence="9">
    <location>
        <begin position="84"/>
        <end position="197"/>
    </location>
</feature>
<evidence type="ECO:0000259" key="8">
    <source>
        <dbReference type="Pfam" id="PF02683"/>
    </source>
</evidence>
<evidence type="ECO:0000259" key="9">
    <source>
        <dbReference type="Pfam" id="PF11412"/>
    </source>
</evidence>
<gene>
    <name evidence="10" type="ORF">ABIE13_002746</name>
</gene>
<accession>A0ABV2QAH4</accession>
<evidence type="ECO:0000256" key="1">
    <source>
        <dbReference type="ARBA" id="ARBA00004141"/>
    </source>
</evidence>